<keyword evidence="1" id="KW-0812">Transmembrane</keyword>
<dbReference type="RefSeq" id="WP_077448582.1">
    <property type="nucleotide sequence ID" value="NZ_FUGD01000075.1"/>
</dbReference>
<dbReference type="Proteomes" id="UP000188169">
    <property type="component" value="Unassembled WGS sequence"/>
</dbReference>
<gene>
    <name evidence="2" type="ORF">A1019T_01153</name>
</gene>
<evidence type="ECO:0000313" key="3">
    <source>
        <dbReference type="Proteomes" id="UP000188169"/>
    </source>
</evidence>
<reference evidence="3" key="1">
    <citation type="submission" date="2017-02" db="EMBL/GenBank/DDBJ databases">
        <authorList>
            <person name="Mornico D."/>
        </authorList>
    </citation>
    <scope>NUCLEOTIDE SEQUENCE [LARGE SCALE GENOMIC DNA]</scope>
</reference>
<evidence type="ECO:0000256" key="1">
    <source>
        <dbReference type="SAM" id="Phobius"/>
    </source>
</evidence>
<feature type="transmembrane region" description="Helical" evidence="1">
    <location>
        <begin position="7"/>
        <end position="27"/>
    </location>
</feature>
<proteinExistence type="predicted"/>
<evidence type="ECO:0000313" key="2">
    <source>
        <dbReference type="EMBL" id="SJM37182.1"/>
    </source>
</evidence>
<keyword evidence="1" id="KW-0472">Membrane</keyword>
<name>A0A1R4EFD0_9GAMM</name>
<feature type="transmembrane region" description="Helical" evidence="1">
    <location>
        <begin position="33"/>
        <end position="52"/>
    </location>
</feature>
<dbReference type="OrthoDB" id="6660419at2"/>
<sequence length="303" mass="34009">MLRKIINITLYLIAAFVALMAIAMIFAANVNNFKAFVVLIISAAIFLPEVQASINRMVGKNINAIAYIFLGFVLFICGILIAAGTESQVKEVQAKKAIDAKQVVVGKEQEIKKKEQIEKEKAEKVKEQDLSKVIYPYTKEEYPKLYAQWGEEWISDINLMLPKAAEKISKESKCDNVEIVEISTTKSKPKKEAVFFIDCSNGERFYVSQNDFDVESEMLAESEKLGQPSNYIHSCRKAITAQLQYPSSFDDEILSISARKTRTGNIEIVIPFTAKNGLGMDIPQSGRCLVTTENKIELNITDR</sequence>
<dbReference type="AlphaFoldDB" id="A0A1R4EFD0"/>
<dbReference type="EMBL" id="FUGD01000075">
    <property type="protein sequence ID" value="SJM37182.1"/>
    <property type="molecule type" value="Genomic_DNA"/>
</dbReference>
<organism evidence="2 3">
    <name type="scientific">Psychrobacter pasteurii</name>
    <dbReference type="NCBI Taxonomy" id="1945520"/>
    <lineage>
        <taxon>Bacteria</taxon>
        <taxon>Pseudomonadati</taxon>
        <taxon>Pseudomonadota</taxon>
        <taxon>Gammaproteobacteria</taxon>
        <taxon>Moraxellales</taxon>
        <taxon>Moraxellaceae</taxon>
        <taxon>Psychrobacter</taxon>
    </lineage>
</organism>
<feature type="transmembrane region" description="Helical" evidence="1">
    <location>
        <begin position="64"/>
        <end position="83"/>
    </location>
</feature>
<protein>
    <submittedName>
        <fullName evidence="2">Uncharacterized protein</fullName>
    </submittedName>
</protein>
<keyword evidence="1" id="KW-1133">Transmembrane helix</keyword>
<keyword evidence="3" id="KW-1185">Reference proteome</keyword>
<dbReference type="STRING" id="1945520.A1019T_01153"/>
<accession>A0A1R4EFD0</accession>